<keyword evidence="12 13" id="KW-0998">Cell outer membrane</keyword>
<keyword evidence="9 14" id="KW-0798">TonB box</keyword>
<reference evidence="18 19" key="1">
    <citation type="journal article" date="2011" name="J. Bacteriol.">
        <title>Genome sequence of Methyloversatilis universalis FAM5T, a methylotrophic representative of the order Rhodocyclales.</title>
        <authorList>
            <person name="Kittichotirat W."/>
            <person name="Good N.M."/>
            <person name="Hall R."/>
            <person name="Bringel F."/>
            <person name="Lajus A."/>
            <person name="Medigue C."/>
            <person name="Smalley N.E."/>
            <person name="Beck D."/>
            <person name="Bumgarner R."/>
            <person name="Vuilleumier S."/>
            <person name="Kalyuzhnaya M.G."/>
        </authorList>
    </citation>
    <scope>NUCLEOTIDE SEQUENCE [LARGE SCALE GENOMIC DNA]</scope>
    <source>
        <strain evidence="19">ATCC BAA-1314 / JCM 13912 / FAM5</strain>
    </source>
</reference>
<evidence type="ECO:0000256" key="6">
    <source>
        <dbReference type="ARBA" id="ARBA00022692"/>
    </source>
</evidence>
<feature type="domain" description="TonB-dependent receptor-like beta-barrel" evidence="16">
    <location>
        <begin position="226"/>
        <end position="698"/>
    </location>
</feature>
<dbReference type="EMBL" id="AFHG01000033">
    <property type="protein sequence ID" value="EGK72633.1"/>
    <property type="molecule type" value="Genomic_DNA"/>
</dbReference>
<evidence type="ECO:0000256" key="1">
    <source>
        <dbReference type="ARBA" id="ARBA00004571"/>
    </source>
</evidence>
<evidence type="ECO:0000256" key="13">
    <source>
        <dbReference type="PROSITE-ProRule" id="PRU01360"/>
    </source>
</evidence>
<dbReference type="Proteomes" id="UP000005019">
    <property type="component" value="Unassembled WGS sequence"/>
</dbReference>
<evidence type="ECO:0000256" key="12">
    <source>
        <dbReference type="ARBA" id="ARBA00023237"/>
    </source>
</evidence>
<evidence type="ECO:0000256" key="4">
    <source>
        <dbReference type="ARBA" id="ARBA00022452"/>
    </source>
</evidence>
<feature type="signal peptide" evidence="15">
    <location>
        <begin position="1"/>
        <end position="23"/>
    </location>
</feature>
<feature type="domain" description="TonB-dependent receptor plug" evidence="17">
    <location>
        <begin position="46"/>
        <end position="155"/>
    </location>
</feature>
<dbReference type="OrthoDB" id="9760620at2"/>
<keyword evidence="11 18" id="KW-0675">Receptor</keyword>
<dbReference type="SUPFAM" id="SSF56935">
    <property type="entry name" value="Porins"/>
    <property type="match status" value="1"/>
</dbReference>
<dbReference type="PROSITE" id="PS52016">
    <property type="entry name" value="TONB_DEPENDENT_REC_3"/>
    <property type="match status" value="1"/>
</dbReference>
<evidence type="ECO:0000256" key="10">
    <source>
        <dbReference type="ARBA" id="ARBA00023136"/>
    </source>
</evidence>
<keyword evidence="5" id="KW-0410">Iron transport</keyword>
<dbReference type="STRING" id="1000565.METUNv1_01043"/>
<evidence type="ECO:0000256" key="9">
    <source>
        <dbReference type="ARBA" id="ARBA00023077"/>
    </source>
</evidence>
<protein>
    <submittedName>
        <fullName evidence="18">TonB-dependent receptor</fullName>
    </submittedName>
</protein>
<evidence type="ECO:0000256" key="11">
    <source>
        <dbReference type="ARBA" id="ARBA00023170"/>
    </source>
</evidence>
<keyword evidence="19" id="KW-1185">Reference proteome</keyword>
<dbReference type="RefSeq" id="WP_008059533.1">
    <property type="nucleotide sequence ID" value="NZ_AFHG01000033.1"/>
</dbReference>
<gene>
    <name evidence="18" type="ORF">METUNv1_01043</name>
</gene>
<dbReference type="Pfam" id="PF07715">
    <property type="entry name" value="Plug"/>
    <property type="match status" value="1"/>
</dbReference>
<evidence type="ECO:0000256" key="14">
    <source>
        <dbReference type="RuleBase" id="RU003357"/>
    </source>
</evidence>
<dbReference type="GO" id="GO:0009279">
    <property type="term" value="C:cell outer membrane"/>
    <property type="evidence" value="ECO:0007669"/>
    <property type="project" value="UniProtKB-SubCell"/>
</dbReference>
<evidence type="ECO:0000256" key="5">
    <source>
        <dbReference type="ARBA" id="ARBA00022496"/>
    </source>
</evidence>
<dbReference type="Gene3D" id="2.40.170.20">
    <property type="entry name" value="TonB-dependent receptor, beta-barrel domain"/>
    <property type="match status" value="1"/>
</dbReference>
<keyword evidence="10 13" id="KW-0472">Membrane</keyword>
<keyword evidence="7" id="KW-0408">Iron</keyword>
<evidence type="ECO:0000313" key="18">
    <source>
        <dbReference type="EMBL" id="EGK72633.1"/>
    </source>
</evidence>
<evidence type="ECO:0000313" key="19">
    <source>
        <dbReference type="Proteomes" id="UP000005019"/>
    </source>
</evidence>
<dbReference type="CDD" id="cd01347">
    <property type="entry name" value="ligand_gated_channel"/>
    <property type="match status" value="1"/>
</dbReference>
<dbReference type="InterPro" id="IPR012910">
    <property type="entry name" value="Plug_dom"/>
</dbReference>
<dbReference type="Pfam" id="PF00593">
    <property type="entry name" value="TonB_dep_Rec_b-barrel"/>
    <property type="match status" value="1"/>
</dbReference>
<evidence type="ECO:0000259" key="16">
    <source>
        <dbReference type="Pfam" id="PF00593"/>
    </source>
</evidence>
<evidence type="ECO:0000256" key="2">
    <source>
        <dbReference type="ARBA" id="ARBA00009810"/>
    </source>
</evidence>
<keyword evidence="8" id="KW-0406">Ion transport</keyword>
<name>F5R9W7_METUF</name>
<evidence type="ECO:0000256" key="3">
    <source>
        <dbReference type="ARBA" id="ARBA00022448"/>
    </source>
</evidence>
<keyword evidence="15" id="KW-0732">Signal</keyword>
<proteinExistence type="inferred from homology"/>
<dbReference type="PANTHER" id="PTHR32552">
    <property type="entry name" value="FERRICHROME IRON RECEPTOR-RELATED"/>
    <property type="match status" value="1"/>
</dbReference>
<comment type="caution">
    <text evidence="18">The sequence shown here is derived from an EMBL/GenBank/DDBJ whole genome shotgun (WGS) entry which is preliminary data.</text>
</comment>
<dbReference type="InterPro" id="IPR036942">
    <property type="entry name" value="Beta-barrel_TonB_sf"/>
</dbReference>
<keyword evidence="3 13" id="KW-0813">Transport</keyword>
<keyword evidence="6 13" id="KW-0812">Transmembrane</keyword>
<dbReference type="eggNOG" id="COG4772">
    <property type="taxonomic scope" value="Bacteria"/>
</dbReference>
<dbReference type="AlphaFoldDB" id="F5R9W7"/>
<comment type="subcellular location">
    <subcellularLocation>
        <location evidence="1 13">Cell outer membrane</location>
        <topology evidence="1 13">Multi-pass membrane protein</topology>
    </subcellularLocation>
</comment>
<dbReference type="PANTHER" id="PTHR32552:SF81">
    <property type="entry name" value="TONB-DEPENDENT OUTER MEMBRANE RECEPTOR"/>
    <property type="match status" value="1"/>
</dbReference>
<organism evidence="18 19">
    <name type="scientific">Methyloversatilis universalis (strain ATCC BAA-1314 / DSM 25237 / JCM 13912 / CCUG 52030 / FAM5)</name>
    <dbReference type="NCBI Taxonomy" id="1000565"/>
    <lineage>
        <taxon>Bacteria</taxon>
        <taxon>Pseudomonadati</taxon>
        <taxon>Pseudomonadota</taxon>
        <taxon>Betaproteobacteria</taxon>
        <taxon>Nitrosomonadales</taxon>
        <taxon>Sterolibacteriaceae</taxon>
        <taxon>Methyloversatilis</taxon>
    </lineage>
</organism>
<comment type="similarity">
    <text evidence="2 13 14">Belongs to the TonB-dependent receptor family.</text>
</comment>
<dbReference type="GO" id="GO:0006826">
    <property type="term" value="P:iron ion transport"/>
    <property type="evidence" value="ECO:0007669"/>
    <property type="project" value="UniProtKB-KW"/>
</dbReference>
<keyword evidence="4 13" id="KW-1134">Transmembrane beta strand</keyword>
<evidence type="ECO:0000256" key="8">
    <source>
        <dbReference type="ARBA" id="ARBA00023065"/>
    </source>
</evidence>
<dbReference type="InterPro" id="IPR037066">
    <property type="entry name" value="Plug_dom_sf"/>
</dbReference>
<feature type="chain" id="PRO_5003330856" evidence="15">
    <location>
        <begin position="24"/>
        <end position="735"/>
    </location>
</feature>
<evidence type="ECO:0000259" key="17">
    <source>
        <dbReference type="Pfam" id="PF07715"/>
    </source>
</evidence>
<dbReference type="Gene3D" id="2.170.130.10">
    <property type="entry name" value="TonB-dependent receptor, plug domain"/>
    <property type="match status" value="1"/>
</dbReference>
<evidence type="ECO:0000256" key="7">
    <source>
        <dbReference type="ARBA" id="ARBA00023004"/>
    </source>
</evidence>
<dbReference type="InterPro" id="IPR000531">
    <property type="entry name" value="Beta-barrel_TonB"/>
</dbReference>
<sequence length="735" mass="79695">MNAALRHTPLALALALIGQSAFAQDTTVIAPTVVITGTRVEQNSFDLPMAIDSIDRTTIQDQRATVNLSEVINRVPGVAAAGKENYTQEQSLTIRGFGARSQFGVRGVKLFADGIPASTPDGQGGTGLFDLASASRIEVLRGPFSALYGNHSGGVVQVFTEDGPENFTVTPSYQFGSDGTARTGIKFGDTVGNLNYTGSVSHFRTDGYRDYSQSTKDQANFKARFRLNEQSTLTVIGNYLRQEGEDPLGLTLAQVNSNRKQQGQAALSGNNGLRNAEFYGARRSLENTQGGFVFETALTERDSLRAMFYTGNRNNEQFLAINAQTQNNVTAAGGVSVFDRDYWGTNVRWTRKLETVTFSAGAEYERADEDRKGYRNGLTVANDNNAALRRYGVRGALKRDETNVAEQTAAFFQGEWALHPEFSLSGGLRYTRVDFSSKDRFICNGGCSGTTNAAGVNPDDSGSTHHGAWTSALGGVWKLTQTVNLYANVGRSFEAPTLIELAYKPDGSSGLNLDLKPSTSMQYEVGMKAFVNDWTRIDASAFLIDTEEEIVVANNTGGRVSYQNAGDTRRTGFELAVDSRISDAVGAYAALTLIDAKFEDAFMTCAVAQCPNVNPQVMVAEGNKLASVANKNFYGELTYRHAASGFLGAIEYRATGRMFADDTNNARVGGYGVTSLRGGFSQKVGGWKISEFARIDNLFDKEYVGSIYINDGNQRYYAPAAERTWLIGLSASYSL</sequence>
<evidence type="ECO:0000256" key="15">
    <source>
        <dbReference type="SAM" id="SignalP"/>
    </source>
</evidence>
<accession>F5R9W7</accession>
<dbReference type="InterPro" id="IPR039426">
    <property type="entry name" value="TonB-dep_rcpt-like"/>
</dbReference>